<dbReference type="PANTHER" id="PTHR46390">
    <property type="entry name" value="MANNOSE-1-PHOSPHATE GUANYLYLTRANSFERASE"/>
    <property type="match status" value="1"/>
</dbReference>
<dbReference type="Gene3D" id="3.90.550.10">
    <property type="entry name" value="Spore Coat Polysaccharide Biosynthesis Protein SpsA, Chain A"/>
    <property type="match status" value="1"/>
</dbReference>
<dbReference type="SUPFAM" id="SSF53448">
    <property type="entry name" value="Nucleotide-diphospho-sugar transferases"/>
    <property type="match status" value="1"/>
</dbReference>
<name>A0ABW3HL68_9BACL</name>
<sequence length="467" mass="52564">MKMVLLSGGSGKRLWPLSNDSRSKQFLKVLPDAAGSPESMVKRVWGQIGEAGLRRHAYIATSQPQVEMIQSQLGSEVEMIVEPERRDTFPAIALSVAYLYSVEGVGLNETVVVMPVDPYVDTSFFHKAKELESVLEHSGADLALMGVKPTFPSEKYGYIVPAEDAVPTDGEAIRNIPGEMSYYNVNSFKEKPAREEALRMMEQSALWNCGVFAFKLDFMINILIAGGYPIQYNEMVKRYDQLPKTSFDYEIVERSNRIVAMPYEGEWKDLGTWNTLTEQIGDSLIGKGTIAGNSDNTHVINELDIPITLLNLSNVVVAASPDGILVSDKEASPMIKEIMKHSDQRPMYEERRWGRYRVLDYLKYPGGTEVLTKRICVSPSQNLSYQYHQLRREVWTIVSGEGEVVQDGRVFRVKAGDVLTIEKESRHSLRADSEMEIIEVQTGTQLIEEDIVRLAYDWKEILGLCTA</sequence>
<dbReference type="InterPro" id="IPR051161">
    <property type="entry name" value="Mannose-6P_isomerase_type2"/>
</dbReference>
<keyword evidence="4" id="KW-1185">Reference proteome</keyword>
<protein>
    <submittedName>
        <fullName evidence="3">Sugar phosphate nucleotidyltransferase</fullName>
    </submittedName>
</protein>
<dbReference type="Gene3D" id="2.60.120.10">
    <property type="entry name" value="Jelly Rolls"/>
    <property type="match status" value="1"/>
</dbReference>
<dbReference type="PANTHER" id="PTHR46390:SF1">
    <property type="entry name" value="MANNOSE-1-PHOSPHATE GUANYLYLTRANSFERASE"/>
    <property type="match status" value="1"/>
</dbReference>
<evidence type="ECO:0000313" key="4">
    <source>
        <dbReference type="Proteomes" id="UP001596989"/>
    </source>
</evidence>
<dbReference type="Pfam" id="PF01050">
    <property type="entry name" value="MannoseP_isomer"/>
    <property type="match status" value="1"/>
</dbReference>
<dbReference type="CDD" id="cd02213">
    <property type="entry name" value="cupin_PMI_typeII_C"/>
    <property type="match status" value="1"/>
</dbReference>
<dbReference type="RefSeq" id="WP_377561873.1">
    <property type="nucleotide sequence ID" value="NZ_JBHTJZ010000004.1"/>
</dbReference>
<feature type="domain" description="Nucleotidyl transferase" evidence="1">
    <location>
        <begin position="3"/>
        <end position="279"/>
    </location>
</feature>
<evidence type="ECO:0000259" key="2">
    <source>
        <dbReference type="Pfam" id="PF01050"/>
    </source>
</evidence>
<dbReference type="Pfam" id="PF00483">
    <property type="entry name" value="NTP_transferase"/>
    <property type="match status" value="1"/>
</dbReference>
<evidence type="ECO:0000259" key="1">
    <source>
        <dbReference type="Pfam" id="PF00483"/>
    </source>
</evidence>
<dbReference type="InterPro" id="IPR014710">
    <property type="entry name" value="RmlC-like_jellyroll"/>
</dbReference>
<gene>
    <name evidence="3" type="ORF">ACFQ2I_02320</name>
</gene>
<dbReference type="SUPFAM" id="SSF51182">
    <property type="entry name" value="RmlC-like cupins"/>
    <property type="match status" value="1"/>
</dbReference>
<organism evidence="3 4">
    <name type="scientific">Paenibacillus chungangensis</name>
    <dbReference type="NCBI Taxonomy" id="696535"/>
    <lineage>
        <taxon>Bacteria</taxon>
        <taxon>Bacillati</taxon>
        <taxon>Bacillota</taxon>
        <taxon>Bacilli</taxon>
        <taxon>Bacillales</taxon>
        <taxon>Paenibacillaceae</taxon>
        <taxon>Paenibacillus</taxon>
    </lineage>
</organism>
<proteinExistence type="predicted"/>
<dbReference type="InterPro" id="IPR005835">
    <property type="entry name" value="NTP_transferase_dom"/>
</dbReference>
<dbReference type="InterPro" id="IPR011051">
    <property type="entry name" value="RmlC_Cupin_sf"/>
</dbReference>
<comment type="caution">
    <text evidence="3">The sequence shown here is derived from an EMBL/GenBank/DDBJ whole genome shotgun (WGS) entry which is preliminary data.</text>
</comment>
<dbReference type="EMBL" id="JBHTJZ010000004">
    <property type="protein sequence ID" value="MFD0958220.1"/>
    <property type="molecule type" value="Genomic_DNA"/>
</dbReference>
<feature type="domain" description="Mannose-6-phosphate isomerase type II C-terminal" evidence="2">
    <location>
        <begin position="351"/>
        <end position="454"/>
    </location>
</feature>
<dbReference type="InterPro" id="IPR001538">
    <property type="entry name" value="Man6P_isomerase-2_C"/>
</dbReference>
<evidence type="ECO:0000313" key="3">
    <source>
        <dbReference type="EMBL" id="MFD0958220.1"/>
    </source>
</evidence>
<reference evidence="4" key="1">
    <citation type="journal article" date="2019" name="Int. J. Syst. Evol. Microbiol.">
        <title>The Global Catalogue of Microorganisms (GCM) 10K type strain sequencing project: providing services to taxonomists for standard genome sequencing and annotation.</title>
        <authorList>
            <consortium name="The Broad Institute Genomics Platform"/>
            <consortium name="The Broad Institute Genome Sequencing Center for Infectious Disease"/>
            <person name="Wu L."/>
            <person name="Ma J."/>
        </authorList>
    </citation>
    <scope>NUCLEOTIDE SEQUENCE [LARGE SCALE GENOMIC DNA]</scope>
    <source>
        <strain evidence="4">CCUG 59129</strain>
    </source>
</reference>
<accession>A0ABW3HL68</accession>
<dbReference type="Proteomes" id="UP001596989">
    <property type="component" value="Unassembled WGS sequence"/>
</dbReference>
<dbReference type="InterPro" id="IPR029044">
    <property type="entry name" value="Nucleotide-diphossugar_trans"/>
</dbReference>